<dbReference type="InterPro" id="IPR001623">
    <property type="entry name" value="DnaJ_domain"/>
</dbReference>
<evidence type="ECO:0000313" key="11">
    <source>
        <dbReference type="EMBL" id="KAF7722367.1"/>
    </source>
</evidence>
<comment type="subcellular location">
    <subcellularLocation>
        <location evidence="1">Endoplasmic reticulum lumen</location>
    </subcellularLocation>
</comment>
<keyword evidence="5" id="KW-0256">Endoplasmic reticulum</keyword>
<dbReference type="AlphaFoldDB" id="A0A8H7BHD9"/>
<evidence type="ECO:0000256" key="3">
    <source>
        <dbReference type="ARBA" id="ARBA00022737"/>
    </source>
</evidence>
<keyword evidence="4 7" id="KW-0802">TPR repeat</keyword>
<evidence type="ECO:0000256" key="4">
    <source>
        <dbReference type="ARBA" id="ARBA00022803"/>
    </source>
</evidence>
<dbReference type="Proteomes" id="UP000605846">
    <property type="component" value="Unassembled WGS sequence"/>
</dbReference>
<evidence type="ECO:0000256" key="5">
    <source>
        <dbReference type="ARBA" id="ARBA00022824"/>
    </source>
</evidence>
<keyword evidence="2 9" id="KW-0732">Signal</keyword>
<keyword evidence="3" id="KW-0677">Repeat</keyword>
<keyword evidence="8" id="KW-0175">Coiled coil</keyword>
<evidence type="ECO:0000256" key="7">
    <source>
        <dbReference type="PROSITE-ProRule" id="PRU00339"/>
    </source>
</evidence>
<organism evidence="11 12">
    <name type="scientific">Apophysomyces ossiformis</name>
    <dbReference type="NCBI Taxonomy" id="679940"/>
    <lineage>
        <taxon>Eukaryota</taxon>
        <taxon>Fungi</taxon>
        <taxon>Fungi incertae sedis</taxon>
        <taxon>Mucoromycota</taxon>
        <taxon>Mucoromycotina</taxon>
        <taxon>Mucoromycetes</taxon>
        <taxon>Mucorales</taxon>
        <taxon>Mucorineae</taxon>
        <taxon>Mucoraceae</taxon>
        <taxon>Apophysomyces</taxon>
    </lineage>
</organism>
<comment type="caution">
    <text evidence="11">The sequence shown here is derived from an EMBL/GenBank/DDBJ whole genome shotgun (WGS) entry which is preliminary data.</text>
</comment>
<dbReference type="InterPro" id="IPR019734">
    <property type="entry name" value="TPR_rpt"/>
</dbReference>
<feature type="repeat" description="TPR" evidence="7">
    <location>
        <begin position="59"/>
        <end position="92"/>
    </location>
</feature>
<dbReference type="Pfam" id="PF13432">
    <property type="entry name" value="TPR_16"/>
    <property type="match status" value="2"/>
</dbReference>
<proteinExistence type="predicted"/>
<dbReference type="PANTHER" id="PTHR44140">
    <property type="entry name" value="LD25575P"/>
    <property type="match status" value="1"/>
</dbReference>
<evidence type="ECO:0000256" key="9">
    <source>
        <dbReference type="SAM" id="SignalP"/>
    </source>
</evidence>
<dbReference type="InterPro" id="IPR051727">
    <property type="entry name" value="DnaJ_C3_Co-chaperones"/>
</dbReference>
<evidence type="ECO:0000259" key="10">
    <source>
        <dbReference type="PROSITE" id="PS50076"/>
    </source>
</evidence>
<dbReference type="Gene3D" id="1.25.40.10">
    <property type="entry name" value="Tetratricopeptide repeat domain"/>
    <property type="match status" value="1"/>
</dbReference>
<evidence type="ECO:0000256" key="1">
    <source>
        <dbReference type="ARBA" id="ARBA00004319"/>
    </source>
</evidence>
<feature type="repeat" description="TPR" evidence="7">
    <location>
        <begin position="25"/>
        <end position="58"/>
    </location>
</feature>
<keyword evidence="12" id="KW-1185">Reference proteome</keyword>
<dbReference type="InterPro" id="IPR011990">
    <property type="entry name" value="TPR-like_helical_dom_sf"/>
</dbReference>
<dbReference type="PRINTS" id="PR00625">
    <property type="entry name" value="JDOMAIN"/>
</dbReference>
<dbReference type="OrthoDB" id="1726119at2759"/>
<dbReference type="GO" id="GO:0005788">
    <property type="term" value="C:endoplasmic reticulum lumen"/>
    <property type="evidence" value="ECO:0007669"/>
    <property type="project" value="UniProtKB-SubCell"/>
</dbReference>
<dbReference type="GO" id="GO:0051787">
    <property type="term" value="F:misfolded protein binding"/>
    <property type="evidence" value="ECO:0007669"/>
    <property type="project" value="TreeGrafter"/>
</dbReference>
<feature type="domain" description="J" evidence="10">
    <location>
        <begin position="403"/>
        <end position="471"/>
    </location>
</feature>
<dbReference type="PROSITE" id="PS50076">
    <property type="entry name" value="DNAJ_2"/>
    <property type="match status" value="1"/>
</dbReference>
<reference evidence="11" key="1">
    <citation type="submission" date="2020-01" db="EMBL/GenBank/DDBJ databases">
        <title>Genome Sequencing of Three Apophysomyces-Like Fungal Strains Confirms a Novel Fungal Genus in the Mucoromycota with divergent Burkholderia-like Endosymbiotic Bacteria.</title>
        <authorList>
            <person name="Stajich J.E."/>
            <person name="Macias A.M."/>
            <person name="Carter-House D."/>
            <person name="Lovett B."/>
            <person name="Kasson L.R."/>
            <person name="Berry K."/>
            <person name="Grigoriev I."/>
            <person name="Chang Y."/>
            <person name="Spatafora J."/>
            <person name="Kasson M.T."/>
        </authorList>
    </citation>
    <scope>NUCLEOTIDE SEQUENCE</scope>
    <source>
        <strain evidence="11">NRRL A-21654</strain>
    </source>
</reference>
<dbReference type="SUPFAM" id="SSF48452">
    <property type="entry name" value="TPR-like"/>
    <property type="match status" value="2"/>
</dbReference>
<evidence type="ECO:0000256" key="8">
    <source>
        <dbReference type="SAM" id="Coils"/>
    </source>
</evidence>
<feature type="coiled-coil region" evidence="8">
    <location>
        <begin position="244"/>
        <end position="271"/>
    </location>
</feature>
<gene>
    <name evidence="11" type="primary">DNAJC3</name>
    <name evidence="11" type="ORF">EC973_003212</name>
</gene>
<dbReference type="Gene3D" id="1.10.287.110">
    <property type="entry name" value="DnaJ domain"/>
    <property type="match status" value="1"/>
</dbReference>
<dbReference type="GO" id="GO:0034975">
    <property type="term" value="P:protein folding in endoplasmic reticulum"/>
    <property type="evidence" value="ECO:0007669"/>
    <property type="project" value="TreeGrafter"/>
</dbReference>
<feature type="signal peptide" evidence="9">
    <location>
        <begin position="1"/>
        <end position="21"/>
    </location>
</feature>
<dbReference type="GO" id="GO:0051087">
    <property type="term" value="F:protein-folding chaperone binding"/>
    <property type="evidence" value="ECO:0007669"/>
    <property type="project" value="TreeGrafter"/>
</dbReference>
<evidence type="ECO:0000256" key="2">
    <source>
        <dbReference type="ARBA" id="ARBA00022729"/>
    </source>
</evidence>
<sequence>MRSHRLLACLLPFLIPTSIFAEKSVDQYLADGHQFLVGGKYDDALMSYDAAILKDPENYLSYYKRATAYLSLGRTHAAVEDFSKILRLKPDFNQVLIQRARIYVKTGEFGLAAKDLEKYLAAQPNDNEATTLLATVIDAEKQAEQAENERQAGHYDNCIQLISDIIATAPQKARFRLTRAHCHLSKGEVEEAVGDLTRVAYLTPADADTLIQLASIHFFSLGETQGALSQVKQCLHYDPEQKQCKALFRKIKKLDKALNKIEEDVERKKYATAGNQLVGTATKKGVVADLDEPLDEIEKRLNLEKGAMPRRLHLRAYTLACKLFGEQKDDRKIDIWCSETLKWQDDHIDALLYRGEMKLRMDDLEGAVRDLERADNASGGTNGRARHLLQRAQQQLRQRKKRDYYKILAVDRKADTRDIKRAYRKLAQAWHPDKYNGDLSKEEVERKMAEINQAYEVLSDAEKRQQFDEGFDPYDPEGGQNAGFAQEHNPFGHFGGGFPFGGGSHSFSFKFEFP</sequence>
<dbReference type="Pfam" id="PF00226">
    <property type="entry name" value="DnaJ"/>
    <property type="match status" value="1"/>
</dbReference>
<name>A0A8H7BHD9_9FUNG</name>
<dbReference type="SUPFAM" id="SSF46565">
    <property type="entry name" value="Chaperone J-domain"/>
    <property type="match status" value="1"/>
</dbReference>
<feature type="repeat" description="TPR" evidence="7">
    <location>
        <begin position="93"/>
        <end position="126"/>
    </location>
</feature>
<protein>
    <recommendedName>
        <fullName evidence="6">Tetratricopeptide repeat and J domain-containing co-chaperone DNJ1</fullName>
    </recommendedName>
</protein>
<dbReference type="FunFam" id="1.25.40.10:FF:000224">
    <property type="entry name" value="DnaJ and TPR domain protein"/>
    <property type="match status" value="1"/>
</dbReference>
<dbReference type="SMART" id="SM00028">
    <property type="entry name" value="TPR"/>
    <property type="match status" value="6"/>
</dbReference>
<dbReference type="SMART" id="SM00271">
    <property type="entry name" value="DnaJ"/>
    <property type="match status" value="1"/>
</dbReference>
<dbReference type="PANTHER" id="PTHR44140:SF2">
    <property type="entry name" value="LD25575P"/>
    <property type="match status" value="1"/>
</dbReference>
<evidence type="ECO:0000256" key="6">
    <source>
        <dbReference type="ARBA" id="ARBA00073740"/>
    </source>
</evidence>
<dbReference type="InterPro" id="IPR036869">
    <property type="entry name" value="J_dom_sf"/>
</dbReference>
<accession>A0A8H7BHD9</accession>
<dbReference type="PROSITE" id="PS50005">
    <property type="entry name" value="TPR"/>
    <property type="match status" value="3"/>
</dbReference>
<dbReference type="EMBL" id="JABAYA010000199">
    <property type="protein sequence ID" value="KAF7722367.1"/>
    <property type="molecule type" value="Genomic_DNA"/>
</dbReference>
<evidence type="ECO:0000313" key="12">
    <source>
        <dbReference type="Proteomes" id="UP000605846"/>
    </source>
</evidence>
<feature type="chain" id="PRO_5034022235" description="Tetratricopeptide repeat and J domain-containing co-chaperone DNJ1" evidence="9">
    <location>
        <begin position="22"/>
        <end position="514"/>
    </location>
</feature>
<dbReference type="CDD" id="cd06257">
    <property type="entry name" value="DnaJ"/>
    <property type="match status" value="1"/>
</dbReference>